<dbReference type="RefSeq" id="WP_248353452.1">
    <property type="nucleotide sequence ID" value="NZ_AP025591.1"/>
</dbReference>
<dbReference type="InterPro" id="IPR030824">
    <property type="entry name" value="CHP04562"/>
</dbReference>
<evidence type="ECO:0008006" key="3">
    <source>
        <dbReference type="Google" id="ProtNLM"/>
    </source>
</evidence>
<accession>A0ABN6MYY6</accession>
<protein>
    <recommendedName>
        <fullName evidence="3">TIGR04552 family protein</fullName>
    </recommendedName>
</protein>
<gene>
    <name evidence="1" type="ORF">AMOR_39340</name>
</gene>
<evidence type="ECO:0000313" key="1">
    <source>
        <dbReference type="EMBL" id="BDG04938.1"/>
    </source>
</evidence>
<keyword evidence="2" id="KW-1185">Reference proteome</keyword>
<dbReference type="EMBL" id="AP025591">
    <property type="protein sequence ID" value="BDG04938.1"/>
    <property type="molecule type" value="Genomic_DNA"/>
</dbReference>
<reference evidence="2" key="1">
    <citation type="journal article" date="2022" name="Int. J. Syst. Evol. Microbiol.">
        <title>Anaeromyxobacter oryzae sp. nov., Anaeromyxobacter diazotrophicus sp. nov. and Anaeromyxobacter paludicola sp. nov., isolated from paddy soils.</title>
        <authorList>
            <person name="Itoh H."/>
            <person name="Xu Z."/>
            <person name="Mise K."/>
            <person name="Masuda Y."/>
            <person name="Ushijima N."/>
            <person name="Hayakawa C."/>
            <person name="Shiratori Y."/>
            <person name="Senoo K."/>
        </authorList>
    </citation>
    <scope>NUCLEOTIDE SEQUENCE [LARGE SCALE GENOMIC DNA]</scope>
    <source>
        <strain evidence="2">Red232</strain>
    </source>
</reference>
<dbReference type="NCBIfam" id="TIGR04552">
    <property type="entry name" value="TIGR04552 family protein"/>
    <property type="match status" value="1"/>
</dbReference>
<proteinExistence type="predicted"/>
<evidence type="ECO:0000313" key="2">
    <source>
        <dbReference type="Proteomes" id="UP001162891"/>
    </source>
</evidence>
<sequence>MAFELKRAPGPSAPFRSLEQMGVAELEELRLLLRGGSVIDWRRLEFTAAAEVDAFLRLNLFDLDDSRDDRRLRAILGQAVDYLRNAFGYRVAAPVAAPEDVRDVFLLASGALEPKKYRRIACVVLKVMHVIHHLEARELLFRTPIREADLADRVHRRIMAEAERMKASGMPIVEFAGSVKGRSSLVTKLLAKKESVAAQVFDRVRYRIVTETTDQIAPIVHHLARHLFPFNYAVPGQTQNSLVRFADLILGHPQGSAVAAQLQLPPDLEGRDPAAPRNEFSGKDYRVLNFVVDLPVRIDDLMSPLDPMADELGRIVFSLVEFQVVDRATARINEEGDSSHERYKRRQLKRVLRRLSRGLVVPKKRKRGGS</sequence>
<name>A0ABN6MYY6_9BACT</name>
<dbReference type="Proteomes" id="UP001162891">
    <property type="component" value="Chromosome"/>
</dbReference>
<organism evidence="1 2">
    <name type="scientific">Anaeromyxobacter oryzae</name>
    <dbReference type="NCBI Taxonomy" id="2918170"/>
    <lineage>
        <taxon>Bacteria</taxon>
        <taxon>Pseudomonadati</taxon>
        <taxon>Myxococcota</taxon>
        <taxon>Myxococcia</taxon>
        <taxon>Myxococcales</taxon>
        <taxon>Cystobacterineae</taxon>
        <taxon>Anaeromyxobacteraceae</taxon>
        <taxon>Anaeromyxobacter</taxon>
    </lineage>
</organism>
<dbReference type="NCBIfam" id="TIGR04562">
    <property type="entry name" value="TIGR04552 family protein"/>
    <property type="match status" value="1"/>
</dbReference>